<dbReference type="PROSITE" id="PS51444">
    <property type="entry name" value="FH2"/>
    <property type="match status" value="1"/>
</dbReference>
<dbReference type="GeneTree" id="ENSGT00940000155128"/>
<evidence type="ECO:0000259" key="3">
    <source>
        <dbReference type="PROSITE" id="PS51444"/>
    </source>
</evidence>
<dbReference type="RefSeq" id="XP_036842995.1">
    <property type="nucleotide sequence ID" value="XM_036987100.1"/>
</dbReference>
<feature type="compositionally biased region" description="Polar residues" evidence="2">
    <location>
        <begin position="785"/>
        <end position="798"/>
    </location>
</feature>
<name>A0A8K9WYU0_ONCMY</name>
<feature type="compositionally biased region" description="Polar residues" evidence="2">
    <location>
        <begin position="826"/>
        <end position="844"/>
    </location>
</feature>
<keyword evidence="5" id="KW-1185">Reference proteome</keyword>
<feature type="compositionally biased region" description="Basic and acidic residues" evidence="2">
    <location>
        <begin position="704"/>
        <end position="715"/>
    </location>
</feature>
<dbReference type="InterPro" id="IPR015425">
    <property type="entry name" value="FH2_Formin"/>
</dbReference>
<feature type="compositionally biased region" description="Basic and acidic residues" evidence="2">
    <location>
        <begin position="1189"/>
        <end position="1198"/>
    </location>
</feature>
<feature type="compositionally biased region" description="Low complexity" evidence="2">
    <location>
        <begin position="1041"/>
        <end position="1051"/>
    </location>
</feature>
<reference evidence="4" key="2">
    <citation type="submission" date="2025-08" db="UniProtKB">
        <authorList>
            <consortium name="Ensembl"/>
        </authorList>
    </citation>
    <scope>IDENTIFICATION</scope>
</reference>
<dbReference type="Pfam" id="PF02181">
    <property type="entry name" value="FH2"/>
    <property type="match status" value="1"/>
</dbReference>
<dbReference type="Ensembl" id="ENSOMYT00000128540.1">
    <property type="protein sequence ID" value="ENSOMYP00000125526.1"/>
    <property type="gene ID" value="ENSOMYG00000065655.1"/>
</dbReference>
<accession>A0A8K9WYU0</accession>
<feature type="compositionally biased region" description="Polar residues" evidence="2">
    <location>
        <begin position="563"/>
        <end position="584"/>
    </location>
</feature>
<dbReference type="KEGG" id="omy:110498424"/>
<dbReference type="SMART" id="SM00498">
    <property type="entry name" value="FH2"/>
    <property type="match status" value="1"/>
</dbReference>
<organism evidence="4 5">
    <name type="scientific">Oncorhynchus mykiss</name>
    <name type="common">Rainbow trout</name>
    <name type="synonym">Salmo gairdneri</name>
    <dbReference type="NCBI Taxonomy" id="8022"/>
    <lineage>
        <taxon>Eukaryota</taxon>
        <taxon>Metazoa</taxon>
        <taxon>Chordata</taxon>
        <taxon>Craniata</taxon>
        <taxon>Vertebrata</taxon>
        <taxon>Euteleostomi</taxon>
        <taxon>Actinopterygii</taxon>
        <taxon>Neopterygii</taxon>
        <taxon>Teleostei</taxon>
        <taxon>Protacanthopterygii</taxon>
        <taxon>Salmoniformes</taxon>
        <taxon>Salmonidae</taxon>
        <taxon>Salmoninae</taxon>
        <taxon>Oncorhynchus</taxon>
    </lineage>
</organism>
<dbReference type="GeneID" id="110498424"/>
<dbReference type="Proteomes" id="UP000694395">
    <property type="component" value="Chromosome 9"/>
</dbReference>
<dbReference type="InterPro" id="IPR042201">
    <property type="entry name" value="FH2_Formin_sf"/>
</dbReference>
<feature type="compositionally biased region" description="Polar residues" evidence="2">
    <location>
        <begin position="992"/>
        <end position="1010"/>
    </location>
</feature>
<dbReference type="OrthoDB" id="26518at2759"/>
<feature type="region of interest" description="Disordered" evidence="2">
    <location>
        <begin position="665"/>
        <end position="1205"/>
    </location>
</feature>
<dbReference type="PANTHER" id="PTHR46345">
    <property type="entry name" value="INVERTED FORMIN-2"/>
    <property type="match status" value="1"/>
</dbReference>
<feature type="compositionally biased region" description="Polar residues" evidence="2">
    <location>
        <begin position="974"/>
        <end position="984"/>
    </location>
</feature>
<feature type="region of interest" description="Disordered" evidence="2">
    <location>
        <begin position="526"/>
        <end position="643"/>
    </location>
</feature>
<feature type="coiled-coil region" evidence="1">
    <location>
        <begin position="410"/>
        <end position="437"/>
    </location>
</feature>
<dbReference type="AlphaFoldDB" id="A0A8K9WYU0"/>
<keyword evidence="1" id="KW-0175">Coiled coil</keyword>
<evidence type="ECO:0000313" key="5">
    <source>
        <dbReference type="Proteomes" id="UP000694395"/>
    </source>
</evidence>
<evidence type="ECO:0000313" key="4">
    <source>
        <dbReference type="Ensembl" id="ENSOMYP00000125526.1"/>
    </source>
</evidence>
<feature type="compositionally biased region" description="Polar residues" evidence="2">
    <location>
        <begin position="876"/>
        <end position="916"/>
    </location>
</feature>
<feature type="compositionally biased region" description="Low complexity" evidence="2">
    <location>
        <begin position="951"/>
        <end position="961"/>
    </location>
</feature>
<dbReference type="SUPFAM" id="SSF101447">
    <property type="entry name" value="Formin homology 2 domain (FH2 domain)"/>
    <property type="match status" value="1"/>
</dbReference>
<dbReference type="RefSeq" id="XP_036842997.1">
    <property type="nucleotide sequence ID" value="XM_036987102.1"/>
</dbReference>
<protein>
    <recommendedName>
        <fullName evidence="3">FH2 domain-containing protein</fullName>
    </recommendedName>
</protein>
<feature type="region of interest" description="Disordered" evidence="2">
    <location>
        <begin position="1"/>
        <end position="45"/>
    </location>
</feature>
<feature type="compositionally biased region" description="Pro residues" evidence="2">
    <location>
        <begin position="19"/>
        <end position="40"/>
    </location>
</feature>
<evidence type="ECO:0000256" key="2">
    <source>
        <dbReference type="SAM" id="MobiDB-lite"/>
    </source>
</evidence>
<gene>
    <name evidence="4" type="primary">LOC110498424</name>
</gene>
<feature type="region of interest" description="Disordered" evidence="2">
    <location>
        <begin position="482"/>
        <end position="509"/>
    </location>
</feature>
<feature type="compositionally biased region" description="Basic and acidic residues" evidence="2">
    <location>
        <begin position="731"/>
        <end position="778"/>
    </location>
</feature>
<sequence length="1205" mass="130801">MSLPPASTIPVPDGNKTGPPLPPPPPPPCGPPPPPPPPGAVDPIGGIKKRRVRSFFWKPIPEDQVKGRTNLWTQLPVQQQQYHIDVQTIEELFSQTDCQSSGVTSVTRGGKARGSLRETKDEISILDWKRGMNVGIYLKQFKKSNQDIIEDIRYGNSQSYGAELLKELLKLLPETEEVKKLQAFRGDPSKLSLADSFMFLLTQVPSFEVRIKAMVLREVFPPACENMSRDIDVLRTATKELLDCEELHAILHLVLQAGNILNAGGYAGNAVGFKLSSLLSLADTKANKPGMNLLHFVALEAQKKDDKLLEFPGKLQHVQYAARISVENVDAEFQSLSSRTRSVEESIQEETELLLQLDHFLQNSTAALAELQRERQELRNEGNILIDFFCEDRESFRLDECFKVFQDFCLKFQKAVKDNLERELKEASHRRIQELGEKRHSWASGEEMGGVFGMRSSSSSETDIEVALSQEEGLIELLKSRPCSPHSPQVALGRSGSVRRSRGSASAAADRQLTSLLTLGITSDLQVVGGSPNPGRRLWRGAEQRDSSPMRSPETGLRIPNISPLTRLQTQGPAGHTQLQNQHPQVDWPGPPSIPTSLGPRHQPQPGINSHHSPQTATIDHKPSTDLNPTPDPDNNHNQPSGLTVNLERHTLVPKLRAFDLVLTPHGHDQGDVVTDTDLEKGIPRDSILTDTQENSQGRSEGWQQREEEVDEKGRMVAAGIVNEEPAVGDVEEKRGEQEEEKRGEQEEEKRGEQEEEKRGEQEEEKGVSRKETTDSRTDPSPSTAITDLSSHAQSGDNPTHADEAESPTHQVSASSMGEYPANGMPSESQPTNEYSVPVSSTDQSVPVSSDESSVPAVSTSTNGLPASVTAGASDRSAQGTNPTTSQVSKPSRPHSATNTSGRKTVIRTLNSSENQGMRRVVPIFKASRRGSLPGKQVEKPPGYQSSGPRTTTTTTTTSSSNPANRSLRRAERSSATPRRSSLQVDDPKAKSVTTTGVHGSARDQPQPSALQRKPSFRKTLRPVAPRPPPEEKMCRSTLRALAAAGGAVPTAGGGGGNSLSAPPTPSHRGGVSNPTPLPGFARNTAASSFRRTTLPPPGSTLAPSKNSPRSSPVPSPGLSPLSRAGSLRHHRVAPAGPPGTDNPIRRTQSIKGPLRAPIPNPLPPQTLPDSLAQPKGHAGKNSSSFSDKSTHLRDSSKALKPTWR</sequence>
<dbReference type="PANTHER" id="PTHR46345:SF11">
    <property type="entry name" value="FORMIN-J-LIKE"/>
    <property type="match status" value="1"/>
</dbReference>
<feature type="compositionally biased region" description="Polar residues" evidence="2">
    <location>
        <begin position="606"/>
        <end position="618"/>
    </location>
</feature>
<reference evidence="4" key="1">
    <citation type="submission" date="2020-07" db="EMBL/GenBank/DDBJ databases">
        <title>A long reads based de novo assembly of the rainbow trout Arlee double haploid line genome.</title>
        <authorList>
            <person name="Gao G."/>
            <person name="Palti Y."/>
        </authorList>
    </citation>
    <scope>NUCLEOTIDE SEQUENCE [LARGE SCALE GENOMIC DNA]</scope>
</reference>
<dbReference type="Gene3D" id="1.20.58.2220">
    <property type="entry name" value="Formin, FH2 domain"/>
    <property type="match status" value="1"/>
</dbReference>
<feature type="compositionally biased region" description="Pro residues" evidence="2">
    <location>
        <begin position="1157"/>
        <end position="1167"/>
    </location>
</feature>
<evidence type="ECO:0000256" key="1">
    <source>
        <dbReference type="SAM" id="Coils"/>
    </source>
</evidence>
<feature type="domain" description="FH2" evidence="3">
    <location>
        <begin position="42"/>
        <end position="438"/>
    </location>
</feature>
<feature type="compositionally biased region" description="Low complexity" evidence="2">
    <location>
        <begin position="845"/>
        <end position="861"/>
    </location>
</feature>
<feature type="compositionally biased region" description="Polar residues" evidence="2">
    <location>
        <begin position="689"/>
        <end position="703"/>
    </location>
</feature>
<reference evidence="4" key="3">
    <citation type="submission" date="2025-09" db="UniProtKB">
        <authorList>
            <consortium name="Ensembl"/>
        </authorList>
    </citation>
    <scope>IDENTIFICATION</scope>
</reference>
<proteinExistence type="predicted"/>